<feature type="region of interest" description="Disordered" evidence="1">
    <location>
        <begin position="166"/>
        <end position="239"/>
    </location>
</feature>
<feature type="compositionally biased region" description="Low complexity" evidence="1">
    <location>
        <begin position="50"/>
        <end position="81"/>
    </location>
</feature>
<keyword evidence="3" id="KW-1185">Reference proteome</keyword>
<reference evidence="2" key="2">
    <citation type="submission" date="2023-06" db="EMBL/GenBank/DDBJ databases">
        <authorList>
            <person name="Kobayashi Y."/>
            <person name="Kayamori A."/>
            <person name="Aoki K."/>
            <person name="Shiwa Y."/>
            <person name="Fujita N."/>
            <person name="Sugita T."/>
            <person name="Iwasaki W."/>
            <person name="Tanaka N."/>
            <person name="Takashima M."/>
        </authorList>
    </citation>
    <scope>NUCLEOTIDE SEQUENCE</scope>
    <source>
        <strain evidence="2">HIS016</strain>
    </source>
</reference>
<dbReference type="EMBL" id="BTCM01000002">
    <property type="protein sequence ID" value="GMK55109.1"/>
    <property type="molecule type" value="Genomic_DNA"/>
</dbReference>
<evidence type="ECO:0000313" key="2">
    <source>
        <dbReference type="EMBL" id="GMK55109.1"/>
    </source>
</evidence>
<proteinExistence type="predicted"/>
<evidence type="ECO:0000313" key="3">
    <source>
        <dbReference type="Proteomes" id="UP001222932"/>
    </source>
</evidence>
<dbReference type="AlphaFoldDB" id="A0AAD3TQX2"/>
<gene>
    <name evidence="2" type="ORF">CspeluHIS016_0201650</name>
</gene>
<feature type="region of interest" description="Disordered" evidence="1">
    <location>
        <begin position="50"/>
        <end position="89"/>
    </location>
</feature>
<organism evidence="2 3">
    <name type="scientific">Cutaneotrichosporon spelunceum</name>
    <dbReference type="NCBI Taxonomy" id="1672016"/>
    <lineage>
        <taxon>Eukaryota</taxon>
        <taxon>Fungi</taxon>
        <taxon>Dikarya</taxon>
        <taxon>Basidiomycota</taxon>
        <taxon>Agaricomycotina</taxon>
        <taxon>Tremellomycetes</taxon>
        <taxon>Trichosporonales</taxon>
        <taxon>Trichosporonaceae</taxon>
        <taxon>Cutaneotrichosporon</taxon>
    </lineage>
</organism>
<name>A0AAD3TQX2_9TREE</name>
<reference evidence="2" key="1">
    <citation type="journal article" date="2023" name="BMC Genomics">
        <title>Chromosome-level genome assemblies of Cutaneotrichosporon spp. (Trichosporonales, Basidiomycota) reveal imbalanced evolution between nucleotide sequences and chromosome synteny.</title>
        <authorList>
            <person name="Kobayashi Y."/>
            <person name="Kayamori A."/>
            <person name="Aoki K."/>
            <person name="Shiwa Y."/>
            <person name="Matsutani M."/>
            <person name="Fujita N."/>
            <person name="Sugita T."/>
            <person name="Iwasaki W."/>
            <person name="Tanaka N."/>
            <person name="Takashima M."/>
        </authorList>
    </citation>
    <scope>NUCLEOTIDE SEQUENCE</scope>
    <source>
        <strain evidence="2">HIS016</strain>
    </source>
</reference>
<sequence>MRPGWLASPPRELCCPRPAPIVLKESPQTFTAPAHALLADETLLPTPLSPTASLTSVTDSSPSLSQSYSETLSSTTSSSPSIRFGVLPERPPELRRSNSIALGVLSRKSMLHAQGNVSNNSNARRVVVMTDEEWEAYQRQFNKNQTQAVDLGAVMKSGARTFLTKLRRNSSTSASSSNGPLSPASSRASRDHSSPAPAASVASAVAVVPEVPEEDGEEDETPRTGRSPSPSPATQMPALAPIQNLTLPVFDNSLQLTDEDGKVELDLALTGSRPAIQRSVSDA</sequence>
<feature type="compositionally biased region" description="Low complexity" evidence="1">
    <location>
        <begin position="194"/>
        <end position="210"/>
    </location>
</feature>
<feature type="compositionally biased region" description="Low complexity" evidence="1">
    <location>
        <begin position="169"/>
        <end position="186"/>
    </location>
</feature>
<protein>
    <submittedName>
        <fullName evidence="2">Uncharacterized protein</fullName>
    </submittedName>
</protein>
<evidence type="ECO:0000256" key="1">
    <source>
        <dbReference type="SAM" id="MobiDB-lite"/>
    </source>
</evidence>
<accession>A0AAD3TQX2</accession>
<dbReference type="Proteomes" id="UP001222932">
    <property type="component" value="Unassembled WGS sequence"/>
</dbReference>
<comment type="caution">
    <text evidence="2">The sequence shown here is derived from an EMBL/GenBank/DDBJ whole genome shotgun (WGS) entry which is preliminary data.</text>
</comment>
<feature type="compositionally biased region" description="Acidic residues" evidence="1">
    <location>
        <begin position="211"/>
        <end position="220"/>
    </location>
</feature>